<evidence type="ECO:0000313" key="2">
    <source>
        <dbReference type="EMBL" id="MBB1069171.1"/>
    </source>
</evidence>
<dbReference type="EMBL" id="JACIVC010000048">
    <property type="protein sequence ID" value="MBB1069171.1"/>
    <property type="molecule type" value="Genomic_DNA"/>
</dbReference>
<dbReference type="PROSITE" id="PS50902">
    <property type="entry name" value="FLAVODOXIN_LIKE"/>
    <property type="match status" value="1"/>
</dbReference>
<accession>A0A7W3TR76</accession>
<comment type="caution">
    <text evidence="2">The sequence shown here is derived from an EMBL/GenBank/DDBJ whole genome shotgun (WGS) entry which is preliminary data.</text>
</comment>
<dbReference type="SUPFAM" id="SSF52218">
    <property type="entry name" value="Flavoproteins"/>
    <property type="match status" value="1"/>
</dbReference>
<keyword evidence="3" id="KW-1185">Reference proteome</keyword>
<feature type="domain" description="Flavodoxin-like" evidence="1">
    <location>
        <begin position="3"/>
        <end position="141"/>
    </location>
</feature>
<evidence type="ECO:0000259" key="1">
    <source>
        <dbReference type="PROSITE" id="PS50902"/>
    </source>
</evidence>
<name>A0A7W3TR76_9LACO</name>
<dbReference type="Gene3D" id="3.40.50.360">
    <property type="match status" value="1"/>
</dbReference>
<dbReference type="InterPro" id="IPR008254">
    <property type="entry name" value="Flavodoxin/NO_synth"/>
</dbReference>
<reference evidence="2 3" key="1">
    <citation type="submission" date="2020-07" db="EMBL/GenBank/DDBJ databases">
        <title>Description of Limosilactobacillus balticus sp. nov., Limosilactobacillus agrestis sp. nov., Limosilactobacillus albertensis sp. nov., Limosilactobacillus rudii sp. nov., Limosilactobacillus fastidiosus sp. nov., five novel Limosilactobacillus species isolated from the vertebrate gastrointestinal tract, and proposal of 6 subspecies of Limosilactobacillus reuteri adapted to the gastrointestinal tract of specific vertebrate hosts.</title>
        <authorList>
            <person name="Li F."/>
            <person name="Cheng C."/>
            <person name="Zheng J."/>
            <person name="Quevedo R.M."/>
            <person name="Li J."/>
            <person name="Roos S."/>
            <person name="Gaenzle M.G."/>
            <person name="Walter J."/>
        </authorList>
    </citation>
    <scope>NUCLEOTIDE SEQUENCE [LARGE SCALE GENOMIC DNA]</scope>
    <source>
        <strain evidence="2 3">RRLNB_1_1</strain>
    </source>
</reference>
<sequence>MNTLILYDTIYGHNFELGEYIHQSLLPNSSLLPFKKSLTVNLNNIDLLILCPCTSGEGQLTVNEEKFYNYLSEFSLNSLTYYTAGIGDLNFGRENFANAVNIFDQRLQYQHARQLGPSLKIDYEDIDNGQQIIAKEISKYLKTRK</sequence>
<dbReference type="Pfam" id="PF00258">
    <property type="entry name" value="Flavodoxin_1"/>
    <property type="match status" value="1"/>
</dbReference>
<dbReference type="GO" id="GO:0010181">
    <property type="term" value="F:FMN binding"/>
    <property type="evidence" value="ECO:0007669"/>
    <property type="project" value="InterPro"/>
</dbReference>
<dbReference type="InterPro" id="IPR029039">
    <property type="entry name" value="Flavoprotein-like_sf"/>
</dbReference>
<dbReference type="AlphaFoldDB" id="A0A7W3TR76"/>
<gene>
    <name evidence="2" type="ORF">H5S40_03250</name>
</gene>
<protein>
    <submittedName>
        <fullName evidence="2">Flavodoxin-like domain-containing protein</fullName>
    </submittedName>
</protein>
<evidence type="ECO:0000313" key="3">
    <source>
        <dbReference type="Proteomes" id="UP000518316"/>
    </source>
</evidence>
<dbReference type="GO" id="GO:0016651">
    <property type="term" value="F:oxidoreductase activity, acting on NAD(P)H"/>
    <property type="evidence" value="ECO:0007669"/>
    <property type="project" value="UniProtKB-ARBA"/>
</dbReference>
<dbReference type="Proteomes" id="UP000518316">
    <property type="component" value="Unassembled WGS sequence"/>
</dbReference>
<dbReference type="RefSeq" id="WP_182597831.1">
    <property type="nucleotide sequence ID" value="NZ_JACIVC010000048.1"/>
</dbReference>
<proteinExistence type="predicted"/>
<organism evidence="2 3">
    <name type="scientific">Limosilactobacillus albertensis</name>
    <dbReference type="NCBI Taxonomy" id="2759752"/>
    <lineage>
        <taxon>Bacteria</taxon>
        <taxon>Bacillati</taxon>
        <taxon>Bacillota</taxon>
        <taxon>Bacilli</taxon>
        <taxon>Lactobacillales</taxon>
        <taxon>Lactobacillaceae</taxon>
        <taxon>Limosilactobacillus</taxon>
    </lineage>
</organism>